<proteinExistence type="predicted"/>
<keyword evidence="1" id="KW-0812">Transmembrane</keyword>
<dbReference type="AlphaFoldDB" id="A0A6N6M8U5"/>
<evidence type="ECO:0008006" key="4">
    <source>
        <dbReference type="Google" id="ProtNLM"/>
    </source>
</evidence>
<feature type="transmembrane region" description="Helical" evidence="1">
    <location>
        <begin position="95"/>
        <end position="114"/>
    </location>
</feature>
<dbReference type="Proteomes" id="UP000435357">
    <property type="component" value="Unassembled WGS sequence"/>
</dbReference>
<reference evidence="2 3" key="1">
    <citation type="submission" date="2019-09" db="EMBL/GenBank/DDBJ databases">
        <title>Genomes of Cryomorphaceae.</title>
        <authorList>
            <person name="Bowman J.P."/>
        </authorList>
    </citation>
    <scope>NUCLEOTIDE SEQUENCE [LARGE SCALE GENOMIC DNA]</scope>
    <source>
        <strain evidence="2 3">KCTC 52047</strain>
    </source>
</reference>
<sequence length="173" mass="19611">MNKLIFEVMSPNYTHLIVNHIPVFSIIFGFIILLLSLFTSKKNLALVGYGLLFLAGITSIPAYLSGEDAEHFVEELSKISFYHLEEHEELGETSYILNIIVGILGMIGFIINRLKPQFNNTAKIITLIFTAISIYFTVRTAQEGGKIRRPELWNETIENHSSEEAVESQMEDD</sequence>
<evidence type="ECO:0000256" key="1">
    <source>
        <dbReference type="SAM" id="Phobius"/>
    </source>
</evidence>
<feature type="transmembrane region" description="Helical" evidence="1">
    <location>
        <begin position="121"/>
        <end position="138"/>
    </location>
</feature>
<evidence type="ECO:0000313" key="2">
    <source>
        <dbReference type="EMBL" id="KAB1064815.1"/>
    </source>
</evidence>
<feature type="transmembrane region" description="Helical" evidence="1">
    <location>
        <begin position="46"/>
        <end position="64"/>
    </location>
</feature>
<feature type="transmembrane region" description="Helical" evidence="1">
    <location>
        <begin position="20"/>
        <end position="39"/>
    </location>
</feature>
<dbReference type="RefSeq" id="WP_151167134.1">
    <property type="nucleotide sequence ID" value="NZ_WACR01000004.1"/>
</dbReference>
<keyword evidence="1" id="KW-0472">Membrane</keyword>
<organism evidence="2 3">
    <name type="scientific">Salibacter halophilus</name>
    <dbReference type="NCBI Taxonomy" id="1803916"/>
    <lineage>
        <taxon>Bacteria</taxon>
        <taxon>Pseudomonadati</taxon>
        <taxon>Bacteroidota</taxon>
        <taxon>Flavobacteriia</taxon>
        <taxon>Flavobacteriales</taxon>
        <taxon>Salibacteraceae</taxon>
        <taxon>Salibacter</taxon>
    </lineage>
</organism>
<evidence type="ECO:0000313" key="3">
    <source>
        <dbReference type="Proteomes" id="UP000435357"/>
    </source>
</evidence>
<name>A0A6N6M8U5_9FLAO</name>
<comment type="caution">
    <text evidence="2">The sequence shown here is derived from an EMBL/GenBank/DDBJ whole genome shotgun (WGS) entry which is preliminary data.</text>
</comment>
<protein>
    <recommendedName>
        <fullName evidence="4">DUF2231 domain-containing protein</fullName>
    </recommendedName>
</protein>
<dbReference type="EMBL" id="WACR01000004">
    <property type="protein sequence ID" value="KAB1064815.1"/>
    <property type="molecule type" value="Genomic_DNA"/>
</dbReference>
<keyword evidence="3" id="KW-1185">Reference proteome</keyword>
<accession>A0A6N6M8U5</accession>
<keyword evidence="1" id="KW-1133">Transmembrane helix</keyword>
<gene>
    <name evidence="2" type="ORF">F3059_05515</name>
</gene>